<evidence type="ECO:0000256" key="1">
    <source>
        <dbReference type="SAM" id="MobiDB-lite"/>
    </source>
</evidence>
<dbReference type="OrthoDB" id="10258074at2759"/>
<evidence type="ECO:0000313" key="2">
    <source>
        <dbReference type="EMBL" id="KAF0982501.1"/>
    </source>
</evidence>
<dbReference type="VEuPathDB" id="AmoebaDB:NfTy_019090"/>
<feature type="region of interest" description="Disordered" evidence="1">
    <location>
        <begin position="1"/>
        <end position="23"/>
    </location>
</feature>
<dbReference type="OMA" id="DWFIQLE"/>
<dbReference type="VEuPathDB" id="AmoebaDB:NF0029790"/>
<reference evidence="2 3" key="1">
    <citation type="journal article" date="2019" name="Sci. Rep.">
        <title>Nanopore sequencing improves the draft genome of the human pathogenic amoeba Naegleria fowleri.</title>
        <authorList>
            <person name="Liechti N."/>
            <person name="Schurch N."/>
            <person name="Bruggmann R."/>
            <person name="Wittwer M."/>
        </authorList>
    </citation>
    <scope>NUCLEOTIDE SEQUENCE [LARGE SCALE GENOMIC DNA]</scope>
    <source>
        <strain evidence="2 3">ATCC 30894</strain>
    </source>
</reference>
<proteinExistence type="predicted"/>
<dbReference type="AlphaFoldDB" id="A0A6A5C5Y1"/>
<name>A0A6A5C5Y1_NAEFO</name>
<organism evidence="2 3">
    <name type="scientific">Naegleria fowleri</name>
    <name type="common">Brain eating amoeba</name>
    <dbReference type="NCBI Taxonomy" id="5763"/>
    <lineage>
        <taxon>Eukaryota</taxon>
        <taxon>Discoba</taxon>
        <taxon>Heterolobosea</taxon>
        <taxon>Tetramitia</taxon>
        <taxon>Eutetramitia</taxon>
        <taxon>Vahlkampfiidae</taxon>
        <taxon>Naegleria</taxon>
    </lineage>
</organism>
<dbReference type="GeneID" id="68118646"/>
<gene>
    <name evidence="2" type="ORF">FDP41_011431</name>
</gene>
<protein>
    <submittedName>
        <fullName evidence="2">Uncharacterized protein</fullName>
    </submittedName>
</protein>
<feature type="compositionally biased region" description="Low complexity" evidence="1">
    <location>
        <begin position="1"/>
        <end position="14"/>
    </location>
</feature>
<keyword evidence="3" id="KW-1185">Reference proteome</keyword>
<evidence type="ECO:0000313" key="3">
    <source>
        <dbReference type="Proteomes" id="UP000444721"/>
    </source>
</evidence>
<sequence>MTSTSSSPSSSSKSESPHHHHHLGGSQITCVVYPPTDQDPNIFYPQLINQWLSKYTNNVAKRISHLSECSPSLLIILYEALSKDNPLTNPEEYPKFIREKKLTVSQNQYNLLELMGYLRKRFKHSFILRNIDERKLLERDTFELIKLLDWFIQLENQRVQPYVPHLDDENYDLRKRNEKTIQTQNTIDEHTLKHRKRLFKLQRDKLVKEHEAFVKGSMLRAQAREEKLLREFLSHSQRVEKDHLIQMVAMLKKKGTRYETSLRCIFNSYKGQMDIIKAKQEDQLFKNKIISKDLFLEYDKQHREFQKYKEQELELERWRFLSQKQKEEFKLQHQLQELIQRNKK</sequence>
<dbReference type="VEuPathDB" id="AmoebaDB:FDP41_011431"/>
<accession>A0A6A5C5Y1</accession>
<dbReference type="RefSeq" id="XP_044567214.1">
    <property type="nucleotide sequence ID" value="XM_044701839.1"/>
</dbReference>
<dbReference type="EMBL" id="VFQX01000009">
    <property type="protein sequence ID" value="KAF0982501.1"/>
    <property type="molecule type" value="Genomic_DNA"/>
</dbReference>
<dbReference type="Proteomes" id="UP000444721">
    <property type="component" value="Unassembled WGS sequence"/>
</dbReference>
<comment type="caution">
    <text evidence="2">The sequence shown here is derived from an EMBL/GenBank/DDBJ whole genome shotgun (WGS) entry which is preliminary data.</text>
</comment>